<sequence>MVSFSDASRSSHPSEGTSSERPAKRPRLADCVSAASAGSWEWAQVISAVQPAIVALKVTFVVSFEDEQATVALGTGFVVDKERGLILTNRHITGVGPVRALAIFDRHEELEVEVVYRDPIHDFGFFRYDPKKLRFTEPAVIALEPKDLRVGTEIRVVGNDAGEKLQILSGTIARIDRNVPEFNTVYNDENTFYAGAGAGTSGGSSGSPVLNKAGHAIALNAAGTDGAASAFFLPLDRVCYTLSSLQKGIPVLRGTCQASFLFKAFDELMKVGLLDSHERSVREKEKEATGMLLVDSVLCEQKKLRPGDILLSLEGEVCIDFVHLEKILDSKVGSSVEIKVCRGGNELLLSVEVLDLHSLIPRSYVELGLDVVHGLGYHAARKTHLPLDSGVYLARPGYVFESLGCDWGSLITCVNGQTVKAIEDFVRAIEDIPDRQYFPVLWYDMREFRRDRTLKTGFAKMSRAWSPLKIWRCQSVADASPEEWESEELAVPSRPARLPEPPGRFGVLTGGDRLVRQLQASLVTIRFRTDQRFCTEALESGSSEGVGLLVDAKRGLVLTDRHSAPQSLGATEVTLGGCATVDAEVLFIHPQHNIALLRCDPVAVGLLLKGRVPLSSARIAKGKKAGLRAGEDVHFVGFDSQGNVFSAECKVSAVYLPSGKDEFPPWSVPRFRERNLEIAVLTDTPEDARGGVLCDSRGAVRALFASFDFQTARRDCREETTEAFGIPANVFLPMLEAIRKDATITPEVRSLDMEVAAVDLATLARGAGKLPKKWMQAVLQRCGQQGQVARAICVCRVLATGASKAKLRPGDVLLSVAGKTIACALDVEEALANPTTKRKREASKEVEICVLRDQKEVVEHVTPSVLGSEDDAELVIWSGMVLRRTPRCILERCGESVAPRAGGVFVQCVLAGSPAETRSLHPHCFLMEMNGKPVNTLSDVLLGGQSEKKRNEKRAPYVRLLLLDMNGQEHVRAIQPDSLFFPTLHLQRNSLGRWSCTQKD</sequence>
<evidence type="ECO:0000313" key="4">
    <source>
        <dbReference type="EMBL" id="CAI4010912.1"/>
    </source>
</evidence>
<evidence type="ECO:0000313" key="6">
    <source>
        <dbReference type="Proteomes" id="UP001152797"/>
    </source>
</evidence>
<accession>A0A9P1DIZ0</accession>
<feature type="domain" description="PDZ-like" evidence="3">
    <location>
        <begin position="361"/>
        <end position="435"/>
    </location>
</feature>
<evidence type="ECO:0000256" key="2">
    <source>
        <dbReference type="SAM" id="MobiDB-lite"/>
    </source>
</evidence>
<dbReference type="Pfam" id="PF12812">
    <property type="entry name" value="PDZ_1"/>
    <property type="match status" value="1"/>
</dbReference>
<reference evidence="4" key="1">
    <citation type="submission" date="2022-10" db="EMBL/GenBank/DDBJ databases">
        <authorList>
            <person name="Chen Y."/>
            <person name="Dougan E. K."/>
            <person name="Chan C."/>
            <person name="Rhodes N."/>
            <person name="Thang M."/>
        </authorList>
    </citation>
    <scope>NUCLEOTIDE SEQUENCE</scope>
</reference>
<dbReference type="PRINTS" id="PR00834">
    <property type="entry name" value="PROTEASES2C"/>
</dbReference>
<keyword evidence="6" id="KW-1185">Reference proteome</keyword>
<dbReference type="PANTHER" id="PTHR46366:SF1">
    <property type="entry name" value="PDZ DOMAIN-CONTAINING PROTEIN C1685.05"/>
    <property type="match status" value="1"/>
</dbReference>
<evidence type="ECO:0000259" key="3">
    <source>
        <dbReference type="Pfam" id="PF12812"/>
    </source>
</evidence>
<dbReference type="SUPFAM" id="SSF50494">
    <property type="entry name" value="Trypsin-like serine proteases"/>
    <property type="match status" value="2"/>
</dbReference>
<dbReference type="Proteomes" id="UP001152797">
    <property type="component" value="Unassembled WGS sequence"/>
</dbReference>
<dbReference type="SUPFAM" id="SSF50156">
    <property type="entry name" value="PDZ domain-like"/>
    <property type="match status" value="3"/>
</dbReference>
<feature type="compositionally biased region" description="Polar residues" evidence="2">
    <location>
        <begin position="1"/>
        <end position="20"/>
    </location>
</feature>
<dbReference type="InterPro" id="IPR025926">
    <property type="entry name" value="PDZ-like_dom"/>
</dbReference>
<evidence type="ECO:0000313" key="5">
    <source>
        <dbReference type="EMBL" id="CAL4798224.1"/>
    </source>
</evidence>
<dbReference type="Pfam" id="PF13365">
    <property type="entry name" value="Trypsin_2"/>
    <property type="match status" value="1"/>
</dbReference>
<dbReference type="GO" id="GO:0004252">
    <property type="term" value="F:serine-type endopeptidase activity"/>
    <property type="evidence" value="ECO:0007669"/>
    <property type="project" value="InterPro"/>
</dbReference>
<reference evidence="5 6" key="2">
    <citation type="submission" date="2024-05" db="EMBL/GenBank/DDBJ databases">
        <authorList>
            <person name="Chen Y."/>
            <person name="Shah S."/>
            <person name="Dougan E. K."/>
            <person name="Thang M."/>
            <person name="Chan C."/>
        </authorList>
    </citation>
    <scope>NUCLEOTIDE SEQUENCE [LARGE SCALE GENOMIC DNA]</scope>
</reference>
<dbReference type="EMBL" id="CAMXCT010004968">
    <property type="protein sequence ID" value="CAI4010912.1"/>
    <property type="molecule type" value="Genomic_DNA"/>
</dbReference>
<comment type="caution">
    <text evidence="4">The sequence shown here is derived from an EMBL/GenBank/DDBJ whole genome shotgun (WGS) entry which is preliminary data.</text>
</comment>
<dbReference type="PANTHER" id="PTHR46366">
    <property type="entry name" value="PRO-APOPTOTIC SERINE PROTEASE NMA111"/>
    <property type="match status" value="1"/>
</dbReference>
<dbReference type="EMBL" id="CAMXCT030004968">
    <property type="protein sequence ID" value="CAL4798224.1"/>
    <property type="molecule type" value="Genomic_DNA"/>
</dbReference>
<dbReference type="AlphaFoldDB" id="A0A9P1DIZ0"/>
<gene>
    <name evidence="4" type="ORF">C1SCF055_LOCUS36131</name>
</gene>
<dbReference type="Gene3D" id="2.30.42.10">
    <property type="match status" value="2"/>
</dbReference>
<proteinExistence type="inferred from homology"/>
<protein>
    <submittedName>
        <fullName evidence="5">PDZ-like domain-containing protein</fullName>
    </submittedName>
</protein>
<organism evidence="4">
    <name type="scientific">Cladocopium goreaui</name>
    <dbReference type="NCBI Taxonomy" id="2562237"/>
    <lineage>
        <taxon>Eukaryota</taxon>
        <taxon>Sar</taxon>
        <taxon>Alveolata</taxon>
        <taxon>Dinophyceae</taxon>
        <taxon>Suessiales</taxon>
        <taxon>Symbiodiniaceae</taxon>
        <taxon>Cladocopium</taxon>
    </lineage>
</organism>
<dbReference type="InterPro" id="IPR009003">
    <property type="entry name" value="Peptidase_S1_PA"/>
</dbReference>
<dbReference type="InterPro" id="IPR036034">
    <property type="entry name" value="PDZ_sf"/>
</dbReference>
<name>A0A9P1DIZ0_9DINO</name>
<dbReference type="InterPro" id="IPR001940">
    <property type="entry name" value="Peptidase_S1C"/>
</dbReference>
<dbReference type="OrthoDB" id="415215at2759"/>
<dbReference type="EMBL" id="CAMXCT020004968">
    <property type="protein sequence ID" value="CAL1164287.1"/>
    <property type="molecule type" value="Genomic_DNA"/>
</dbReference>
<feature type="region of interest" description="Disordered" evidence="2">
    <location>
        <begin position="1"/>
        <end position="26"/>
    </location>
</feature>
<comment type="similarity">
    <text evidence="1">Belongs to the peptidase S1C family.</text>
</comment>
<evidence type="ECO:0000256" key="1">
    <source>
        <dbReference type="ARBA" id="ARBA00010541"/>
    </source>
</evidence>
<dbReference type="GO" id="GO:0006508">
    <property type="term" value="P:proteolysis"/>
    <property type="evidence" value="ECO:0007669"/>
    <property type="project" value="InterPro"/>
</dbReference>
<dbReference type="Gene3D" id="2.40.10.120">
    <property type="match status" value="2"/>
</dbReference>